<gene>
    <name evidence="2" type="ORF">OSB04_019194</name>
</gene>
<dbReference type="InterPro" id="IPR025398">
    <property type="entry name" value="DUF4371"/>
</dbReference>
<organism evidence="2 3">
    <name type="scientific">Centaurea solstitialis</name>
    <name type="common">yellow star-thistle</name>
    <dbReference type="NCBI Taxonomy" id="347529"/>
    <lineage>
        <taxon>Eukaryota</taxon>
        <taxon>Viridiplantae</taxon>
        <taxon>Streptophyta</taxon>
        <taxon>Embryophyta</taxon>
        <taxon>Tracheophyta</taxon>
        <taxon>Spermatophyta</taxon>
        <taxon>Magnoliopsida</taxon>
        <taxon>eudicotyledons</taxon>
        <taxon>Gunneridae</taxon>
        <taxon>Pentapetalae</taxon>
        <taxon>asterids</taxon>
        <taxon>campanulids</taxon>
        <taxon>Asterales</taxon>
        <taxon>Asteraceae</taxon>
        <taxon>Carduoideae</taxon>
        <taxon>Cardueae</taxon>
        <taxon>Centaureinae</taxon>
        <taxon>Centaurea</taxon>
    </lineage>
</organism>
<dbReference type="EMBL" id="JARYMX010000005">
    <property type="protein sequence ID" value="KAJ9546651.1"/>
    <property type="molecule type" value="Genomic_DNA"/>
</dbReference>
<sequence length="242" mass="26879">MVRCVDTKGHIIEHFLGVEHVPNTTSISLKMTLDDLFSQHGLSISNLRGKGYDGASNMQGELGGLKTLILNENSSAYYVHCFAHQLQLSLVYVAKELLKITSLFLLLTNVVNVVGGSCKRRDQQQAAKVIEALDVGEIPSGRGLNQETSLVRSGDTRWESHYGTMVSMAILFPSVIDVLEMIEEDCLTQEQKCEALNLSTSLQSFDFIFCLHFMKVVLGITNELSQALQRREQDIVNAMNLV</sequence>
<dbReference type="SUPFAM" id="SSF53098">
    <property type="entry name" value="Ribonuclease H-like"/>
    <property type="match status" value="1"/>
</dbReference>
<dbReference type="PANTHER" id="PTHR11697">
    <property type="entry name" value="GENERAL TRANSCRIPTION FACTOR 2-RELATED ZINC FINGER PROTEIN"/>
    <property type="match status" value="1"/>
</dbReference>
<protein>
    <recommendedName>
        <fullName evidence="1">DUF4371 domain-containing protein</fullName>
    </recommendedName>
</protein>
<name>A0AA38WFN0_9ASTR</name>
<evidence type="ECO:0000313" key="3">
    <source>
        <dbReference type="Proteomes" id="UP001172457"/>
    </source>
</evidence>
<dbReference type="Proteomes" id="UP001172457">
    <property type="component" value="Chromosome 5"/>
</dbReference>
<dbReference type="AlphaFoldDB" id="A0AA38WFN0"/>
<feature type="domain" description="DUF4371" evidence="1">
    <location>
        <begin position="2"/>
        <end position="64"/>
    </location>
</feature>
<dbReference type="PANTHER" id="PTHR11697:SF230">
    <property type="entry name" value="ZINC FINGER, MYM DOMAIN CONTAINING 1"/>
    <property type="match status" value="1"/>
</dbReference>
<dbReference type="Pfam" id="PF14291">
    <property type="entry name" value="DUF4371"/>
    <property type="match status" value="1"/>
</dbReference>
<keyword evidence="3" id="KW-1185">Reference proteome</keyword>
<dbReference type="InterPro" id="IPR012337">
    <property type="entry name" value="RNaseH-like_sf"/>
</dbReference>
<proteinExistence type="predicted"/>
<comment type="caution">
    <text evidence="2">The sequence shown here is derived from an EMBL/GenBank/DDBJ whole genome shotgun (WGS) entry which is preliminary data.</text>
</comment>
<evidence type="ECO:0000259" key="1">
    <source>
        <dbReference type="Pfam" id="PF14291"/>
    </source>
</evidence>
<dbReference type="InterPro" id="IPR055298">
    <property type="entry name" value="AtLOH3-like"/>
</dbReference>
<accession>A0AA38WFN0</accession>
<reference evidence="2" key="1">
    <citation type="submission" date="2023-03" db="EMBL/GenBank/DDBJ databases">
        <title>Chromosome-scale reference genome and RAD-based genetic map of yellow starthistle (Centaurea solstitialis) reveal putative structural variation and QTLs associated with invader traits.</title>
        <authorList>
            <person name="Reatini B."/>
            <person name="Cang F.A."/>
            <person name="Jiang Q."/>
            <person name="Mckibben M.T.W."/>
            <person name="Barker M.S."/>
            <person name="Rieseberg L.H."/>
            <person name="Dlugosch K.M."/>
        </authorList>
    </citation>
    <scope>NUCLEOTIDE SEQUENCE</scope>
    <source>
        <strain evidence="2">CAN-66</strain>
        <tissue evidence="2">Leaf</tissue>
    </source>
</reference>
<evidence type="ECO:0000313" key="2">
    <source>
        <dbReference type="EMBL" id="KAJ9546651.1"/>
    </source>
</evidence>